<gene>
    <name evidence="1" type="ORF">K488DRAFT_67909</name>
</gene>
<accession>A0ACB8QWT4</accession>
<evidence type="ECO:0000313" key="1">
    <source>
        <dbReference type="EMBL" id="KAI0036153.1"/>
    </source>
</evidence>
<dbReference type="Proteomes" id="UP000814128">
    <property type="component" value="Unassembled WGS sequence"/>
</dbReference>
<name>A0ACB8QWT4_9AGAM</name>
<organism evidence="1 2">
    <name type="scientific">Vararia minispora EC-137</name>
    <dbReference type="NCBI Taxonomy" id="1314806"/>
    <lineage>
        <taxon>Eukaryota</taxon>
        <taxon>Fungi</taxon>
        <taxon>Dikarya</taxon>
        <taxon>Basidiomycota</taxon>
        <taxon>Agaricomycotina</taxon>
        <taxon>Agaricomycetes</taxon>
        <taxon>Russulales</taxon>
        <taxon>Lachnocladiaceae</taxon>
        <taxon>Vararia</taxon>
    </lineage>
</organism>
<protein>
    <submittedName>
        <fullName evidence="1">Uncharacterized protein</fullName>
    </submittedName>
</protein>
<sequence length="164" mass="18318">MPPRKIAKKAEQSEVDLESLFAAQDSFGSDDSSMVALVAKQMQAAAEKKRKERNDRLLQAFKTEANKLITARAEEVQKSLMTLNEELSVIATTEADNEDRIRALWTEISQLRTAHSGAMNDYKERVQKHEEQRMTDGATALARIKAAYKDAGKVTDELVASSIF</sequence>
<evidence type="ECO:0000313" key="2">
    <source>
        <dbReference type="Proteomes" id="UP000814128"/>
    </source>
</evidence>
<keyword evidence="2" id="KW-1185">Reference proteome</keyword>
<proteinExistence type="predicted"/>
<comment type="caution">
    <text evidence="1">The sequence shown here is derived from an EMBL/GenBank/DDBJ whole genome shotgun (WGS) entry which is preliminary data.</text>
</comment>
<reference evidence="1" key="2">
    <citation type="journal article" date="2022" name="New Phytol.">
        <title>Evolutionary transition to the ectomycorrhizal habit in the genomes of a hyperdiverse lineage of mushroom-forming fungi.</title>
        <authorList>
            <person name="Looney B."/>
            <person name="Miyauchi S."/>
            <person name="Morin E."/>
            <person name="Drula E."/>
            <person name="Courty P.E."/>
            <person name="Kohler A."/>
            <person name="Kuo A."/>
            <person name="LaButti K."/>
            <person name="Pangilinan J."/>
            <person name="Lipzen A."/>
            <person name="Riley R."/>
            <person name="Andreopoulos W."/>
            <person name="He G."/>
            <person name="Johnson J."/>
            <person name="Nolan M."/>
            <person name="Tritt A."/>
            <person name="Barry K.W."/>
            <person name="Grigoriev I.V."/>
            <person name="Nagy L.G."/>
            <person name="Hibbett D."/>
            <person name="Henrissat B."/>
            <person name="Matheny P.B."/>
            <person name="Labbe J."/>
            <person name="Martin F.M."/>
        </authorList>
    </citation>
    <scope>NUCLEOTIDE SEQUENCE</scope>
    <source>
        <strain evidence="1">EC-137</strain>
    </source>
</reference>
<dbReference type="EMBL" id="MU273475">
    <property type="protein sequence ID" value="KAI0036153.1"/>
    <property type="molecule type" value="Genomic_DNA"/>
</dbReference>
<reference evidence="1" key="1">
    <citation type="submission" date="2021-02" db="EMBL/GenBank/DDBJ databases">
        <authorList>
            <consortium name="DOE Joint Genome Institute"/>
            <person name="Ahrendt S."/>
            <person name="Looney B.P."/>
            <person name="Miyauchi S."/>
            <person name="Morin E."/>
            <person name="Drula E."/>
            <person name="Courty P.E."/>
            <person name="Chicoki N."/>
            <person name="Fauchery L."/>
            <person name="Kohler A."/>
            <person name="Kuo A."/>
            <person name="Labutti K."/>
            <person name="Pangilinan J."/>
            <person name="Lipzen A."/>
            <person name="Riley R."/>
            <person name="Andreopoulos W."/>
            <person name="He G."/>
            <person name="Johnson J."/>
            <person name="Barry K.W."/>
            <person name="Grigoriev I.V."/>
            <person name="Nagy L."/>
            <person name="Hibbett D."/>
            <person name="Henrissat B."/>
            <person name="Matheny P.B."/>
            <person name="Labbe J."/>
            <person name="Martin F."/>
        </authorList>
    </citation>
    <scope>NUCLEOTIDE SEQUENCE</scope>
    <source>
        <strain evidence="1">EC-137</strain>
    </source>
</reference>